<dbReference type="RefSeq" id="WP_014357066.1">
    <property type="nucleotide sequence ID" value="NC_016894.1"/>
</dbReference>
<dbReference type="EMBL" id="CP002987">
    <property type="protein sequence ID" value="AFA49468.1"/>
    <property type="molecule type" value="Genomic_DNA"/>
</dbReference>
<name>H6LFI1_ACEWD</name>
<accession>H6LFI1</accession>
<sequence length="150" mass="17107">MDELKFELYRLVSDGFCCSQIMLKLALDIEETENEDLIRVMNGLCNGIGGNQKTCGVLTGGIGVIGLYAGKGKPREWTKNNFGTMIKTYMNWFEERFERTDCVDLIGVYQFTDENNQVYPVKCGDILLESFQKVVEILQENGYTFGNREE</sequence>
<dbReference type="OrthoDB" id="163426at2"/>
<evidence type="ECO:0000313" key="2">
    <source>
        <dbReference type="Proteomes" id="UP000007177"/>
    </source>
</evidence>
<dbReference type="Proteomes" id="UP000007177">
    <property type="component" value="Chromosome"/>
</dbReference>
<reference evidence="2" key="1">
    <citation type="submission" date="2011-07" db="EMBL/GenBank/DDBJ databases">
        <title>Complete genome sequence of Acetobacterium woodii.</title>
        <authorList>
            <person name="Poehlein A."/>
            <person name="Schmidt S."/>
            <person name="Kaster A.-K."/>
            <person name="Goenrich M."/>
            <person name="Vollmers J."/>
            <person name="Thuermer A."/>
            <person name="Gottschalk G."/>
            <person name="Thauer R.K."/>
            <person name="Daniel R."/>
            <person name="Mueller V."/>
        </authorList>
    </citation>
    <scope>NUCLEOTIDE SEQUENCE [LARGE SCALE GENOMIC DNA]</scope>
    <source>
        <strain evidence="2">ATCC 29683 / DSM 1030 / JCM 2381 / KCTC 1655 / WB1</strain>
    </source>
</reference>
<gene>
    <name evidence="1" type="ordered locus">Awo_c27150</name>
</gene>
<dbReference type="Pfam" id="PF09719">
    <property type="entry name" value="C_GCAxxG_C_C"/>
    <property type="match status" value="1"/>
</dbReference>
<dbReference type="AlphaFoldDB" id="H6LFI1"/>
<organism evidence="1 2">
    <name type="scientific">Acetobacterium woodii (strain ATCC 29683 / DSM 1030 / JCM 2381 / KCTC 1655 / WB1)</name>
    <dbReference type="NCBI Taxonomy" id="931626"/>
    <lineage>
        <taxon>Bacteria</taxon>
        <taxon>Bacillati</taxon>
        <taxon>Bacillota</taxon>
        <taxon>Clostridia</taxon>
        <taxon>Eubacteriales</taxon>
        <taxon>Eubacteriaceae</taxon>
        <taxon>Acetobacterium</taxon>
    </lineage>
</organism>
<evidence type="ECO:0000313" key="1">
    <source>
        <dbReference type="EMBL" id="AFA49468.1"/>
    </source>
</evidence>
<keyword evidence="2" id="KW-1185">Reference proteome</keyword>
<dbReference type="HOGENOM" id="CLU_091283_4_0_9"/>
<dbReference type="InterPro" id="IPR010181">
    <property type="entry name" value="CGCAxxGCC_motif"/>
</dbReference>
<dbReference type="KEGG" id="awo:Awo_c27150"/>
<reference evidence="1 2" key="2">
    <citation type="journal article" date="2012" name="PLoS ONE">
        <title>An ancient pathway combining carbon dioxide fixation with the generation and utilization of a sodium ion gradient for ATP synthesis.</title>
        <authorList>
            <person name="Poehlein A."/>
            <person name="Schmidt S."/>
            <person name="Kaster A.K."/>
            <person name="Goenrich M."/>
            <person name="Vollmers J."/>
            <person name="Thurmer A."/>
            <person name="Bertsch J."/>
            <person name="Schuchmann K."/>
            <person name="Voigt B."/>
            <person name="Hecker M."/>
            <person name="Daniel R."/>
            <person name="Thauer R.K."/>
            <person name="Gottschalk G."/>
            <person name="Muller V."/>
        </authorList>
    </citation>
    <scope>NUCLEOTIDE SEQUENCE [LARGE SCALE GENOMIC DNA]</scope>
    <source>
        <strain evidence="2">ATCC 29683 / DSM 1030 / JCM 2381 / KCTC 1655 / WB1</strain>
    </source>
</reference>
<dbReference type="eggNOG" id="ENOG5032ZHX">
    <property type="taxonomic scope" value="Bacteria"/>
</dbReference>
<dbReference type="STRING" id="931626.Awo_c27150"/>
<proteinExistence type="predicted"/>
<protein>
    <submittedName>
        <fullName evidence="1">Putative redox-active protein</fullName>
    </submittedName>
</protein>
<dbReference type="NCBIfam" id="NF045669">
    <property type="entry name" value="DVU1555_fam_CGA"/>
    <property type="match status" value="1"/>
</dbReference>